<sequence>MATAMNRPSKKHHFVPQAQLRNFSADPEQRFLYVLDKQTDRSFRTSILNAGSENDFNTVSVGARKWNFEDLFQKVDTRSAWLIAEILSRKSVAWLSENDRHALADLFATQMLRTYFSRTTPAHLADRLRDIARQLGYDPDQDPTMVAPSDTSLRLGAVRTFLHRSEQGVALLRLHPALYRANGSHQFIISDHPIALINAFPYGELGLTSHGILVVLPISPEIAIALHCPTIVKRYELAEQAGLAADQKERVLRYRDGLRSGNPIDIDEEAVLSLNHQQTVHSARYLYAAADTFDRTREALERQPHLRSVKAHLTLGDMGRPPKRRSGMPSGTYLVVQGPADHGMLTIEEIDPYGEGITARTDQVSLLAQMALDRGMLRAELYTDGRPMRAIGAAMIEPFGNTADGWFRVVHRGASMRELGKRLDRNGL</sequence>
<protein>
    <submittedName>
        <fullName evidence="1">DUF4238 domain-containing protein</fullName>
    </submittedName>
</protein>
<dbReference type="EMBL" id="JABFDN010000002">
    <property type="protein sequence ID" value="NPU65371.1"/>
    <property type="molecule type" value="Genomic_DNA"/>
</dbReference>
<dbReference type="Proteomes" id="UP000886476">
    <property type="component" value="Unassembled WGS sequence"/>
</dbReference>
<proteinExistence type="predicted"/>
<evidence type="ECO:0000313" key="2">
    <source>
        <dbReference type="Proteomes" id="UP000886476"/>
    </source>
</evidence>
<keyword evidence="2" id="KW-1185">Reference proteome</keyword>
<accession>A0ABX2CAV8</accession>
<dbReference type="RefSeq" id="WP_172110412.1">
    <property type="nucleotide sequence ID" value="NZ_JABFDN010000002.1"/>
</dbReference>
<evidence type="ECO:0000313" key="1">
    <source>
        <dbReference type="EMBL" id="NPU65371.1"/>
    </source>
</evidence>
<dbReference type="InterPro" id="IPR025332">
    <property type="entry name" value="DUF4238"/>
</dbReference>
<organism evidence="1 2">
    <name type="scientific">Bradyrhizobium aeschynomenes</name>
    <dbReference type="NCBI Taxonomy" id="2734909"/>
    <lineage>
        <taxon>Bacteria</taxon>
        <taxon>Pseudomonadati</taxon>
        <taxon>Pseudomonadota</taxon>
        <taxon>Alphaproteobacteria</taxon>
        <taxon>Hyphomicrobiales</taxon>
        <taxon>Nitrobacteraceae</taxon>
        <taxon>Bradyrhizobium</taxon>
    </lineage>
</organism>
<reference evidence="1" key="1">
    <citation type="submission" date="2020-05" db="EMBL/GenBank/DDBJ databases">
        <title>Nod-independent and nitrogen-fixing Bradyrhizobium aeschynomene sp. nov. isolated from nodules of Aeschynomene indica.</title>
        <authorList>
            <person name="Zhang Z."/>
        </authorList>
    </citation>
    <scope>NUCLEOTIDE SEQUENCE</scope>
    <source>
        <strain evidence="1">83012</strain>
    </source>
</reference>
<dbReference type="Pfam" id="PF14022">
    <property type="entry name" value="DUF4238"/>
    <property type="match status" value="1"/>
</dbReference>
<comment type="caution">
    <text evidence="1">The sequence shown here is derived from an EMBL/GenBank/DDBJ whole genome shotgun (WGS) entry which is preliminary data.</text>
</comment>
<name>A0ABX2CAV8_9BRAD</name>
<gene>
    <name evidence="1" type="ORF">HL667_10220</name>
</gene>